<proteinExistence type="predicted"/>
<feature type="non-terminal residue" evidence="1">
    <location>
        <position position="85"/>
    </location>
</feature>
<protein>
    <recommendedName>
        <fullName evidence="2">Orotate phosphoribosyltransferase</fullName>
    </recommendedName>
</protein>
<name>A0A382TXW7_9ZZZZ</name>
<gene>
    <name evidence="1" type="ORF">METZ01_LOCUS379707</name>
</gene>
<accession>A0A382TXW7</accession>
<dbReference type="InterPro" id="IPR029057">
    <property type="entry name" value="PRTase-like"/>
</dbReference>
<sequence>MEWSGAILKGHFKLTSGRHSNRYIEKFRLLENPIALDKICSAMADIYKEKNIDLVASAAIGGILIAGGVGKHLNVKHIFSERVDR</sequence>
<evidence type="ECO:0008006" key="2">
    <source>
        <dbReference type="Google" id="ProtNLM"/>
    </source>
</evidence>
<dbReference type="SUPFAM" id="SSF53271">
    <property type="entry name" value="PRTase-like"/>
    <property type="match status" value="1"/>
</dbReference>
<reference evidence="1" key="1">
    <citation type="submission" date="2018-05" db="EMBL/GenBank/DDBJ databases">
        <authorList>
            <person name="Lanie J.A."/>
            <person name="Ng W.-L."/>
            <person name="Kazmierczak K.M."/>
            <person name="Andrzejewski T.M."/>
            <person name="Davidsen T.M."/>
            <person name="Wayne K.J."/>
            <person name="Tettelin H."/>
            <person name="Glass J.I."/>
            <person name="Rusch D."/>
            <person name="Podicherti R."/>
            <person name="Tsui H.-C.T."/>
            <person name="Winkler M.E."/>
        </authorList>
    </citation>
    <scope>NUCLEOTIDE SEQUENCE</scope>
</reference>
<organism evidence="1">
    <name type="scientific">marine metagenome</name>
    <dbReference type="NCBI Taxonomy" id="408172"/>
    <lineage>
        <taxon>unclassified sequences</taxon>
        <taxon>metagenomes</taxon>
        <taxon>ecological metagenomes</taxon>
    </lineage>
</organism>
<evidence type="ECO:0000313" key="1">
    <source>
        <dbReference type="EMBL" id="SVD26853.1"/>
    </source>
</evidence>
<dbReference type="EMBL" id="UINC01139978">
    <property type="protein sequence ID" value="SVD26853.1"/>
    <property type="molecule type" value="Genomic_DNA"/>
</dbReference>
<dbReference type="Gene3D" id="3.40.50.2020">
    <property type="match status" value="1"/>
</dbReference>
<dbReference type="AlphaFoldDB" id="A0A382TXW7"/>